<feature type="compositionally biased region" description="Low complexity" evidence="1">
    <location>
        <begin position="30"/>
        <end position="41"/>
    </location>
</feature>
<organism evidence="2 3">
    <name type="scientific">Cylindrotheca closterium</name>
    <dbReference type="NCBI Taxonomy" id="2856"/>
    <lineage>
        <taxon>Eukaryota</taxon>
        <taxon>Sar</taxon>
        <taxon>Stramenopiles</taxon>
        <taxon>Ochrophyta</taxon>
        <taxon>Bacillariophyta</taxon>
        <taxon>Bacillariophyceae</taxon>
        <taxon>Bacillariophycidae</taxon>
        <taxon>Bacillariales</taxon>
        <taxon>Bacillariaceae</taxon>
        <taxon>Cylindrotheca</taxon>
    </lineage>
</organism>
<comment type="caution">
    <text evidence="2">The sequence shown here is derived from an EMBL/GenBank/DDBJ whole genome shotgun (WGS) entry which is preliminary data.</text>
</comment>
<dbReference type="EMBL" id="CAKOGP040001335">
    <property type="protein sequence ID" value="CAJ1945175.1"/>
    <property type="molecule type" value="Genomic_DNA"/>
</dbReference>
<dbReference type="Proteomes" id="UP001295423">
    <property type="component" value="Unassembled WGS sequence"/>
</dbReference>
<sequence>MPRVGDGTFGQSGNYVTNASSDDSLDAMIAASSQQQRISAAPMSAPKANAQSPVPSSILRTGSHYDGAALSPIRQGAALELPTTNSALPPRGAPVSTSRVRVRAAESNFRLGSGSSSVNSSRQQHWGMELPTTIETTTSQKPETTIMSRTKVRAAETRSRRDDSMQLPSTRVVSDTDVGTSNKKQIWRAAESGSSPLLPDYSSNDNNHNSNNSASRRRRGAPAQRAPPDRSRTRSTPSLRKIVMRGVNGGTSPVLPQTTSESMSAAGPSMPQRQTSGGGIRRRTASTTGSDDEDLYSYPSRDSPYKFKRSRKHGNWYSWRNLTQLKVGHMAQALFILAVTVLVYESHSKAIFAANQLSQFKEEESLLLLHLQKIEQQSIQLHENLSRLAQSGGPMEPLMEEVEKRAESGDVDFDLIHKQTQQLYQMEEELNHEVRTLQAKIQQSARNHIIQAFGEGPVQVILELEFPEQSSSANQISILLWHDTPHAAWTWLDQIGKHTWDGAKFSWQQSHMIDAIPVHVDHSGSRIEFVEQSQHGHDAWTVGLRESDMGDLQMFFNLQDNSNIHKHEVCVGKVIDGFDVLQHLLETSRAQKKSDDNVIRVRTATAMHVTRVENL</sequence>
<feature type="region of interest" description="Disordered" evidence="1">
    <location>
        <begin position="108"/>
        <end position="304"/>
    </location>
</feature>
<feature type="compositionally biased region" description="Polar residues" evidence="1">
    <location>
        <begin position="166"/>
        <end position="184"/>
    </location>
</feature>
<evidence type="ECO:0008006" key="4">
    <source>
        <dbReference type="Google" id="ProtNLM"/>
    </source>
</evidence>
<feature type="region of interest" description="Disordered" evidence="1">
    <location>
        <begin position="1"/>
        <end position="20"/>
    </location>
</feature>
<evidence type="ECO:0000256" key="1">
    <source>
        <dbReference type="SAM" id="MobiDB-lite"/>
    </source>
</evidence>
<gene>
    <name evidence="2" type="ORF">CYCCA115_LOCUS9319</name>
</gene>
<feature type="compositionally biased region" description="Polar residues" evidence="1">
    <location>
        <begin position="250"/>
        <end position="263"/>
    </location>
</feature>
<proteinExistence type="predicted"/>
<reference evidence="2" key="1">
    <citation type="submission" date="2023-08" db="EMBL/GenBank/DDBJ databases">
        <authorList>
            <person name="Audoor S."/>
            <person name="Bilcke G."/>
        </authorList>
    </citation>
    <scope>NUCLEOTIDE SEQUENCE</scope>
</reference>
<evidence type="ECO:0000313" key="3">
    <source>
        <dbReference type="Proteomes" id="UP001295423"/>
    </source>
</evidence>
<dbReference type="AlphaFoldDB" id="A0AAD2FM93"/>
<feature type="compositionally biased region" description="Basic and acidic residues" evidence="1">
    <location>
        <begin position="153"/>
        <end position="164"/>
    </location>
</feature>
<name>A0AAD2FM93_9STRA</name>
<keyword evidence="3" id="KW-1185">Reference proteome</keyword>
<protein>
    <recommendedName>
        <fullName evidence="4">PPIase cyclophilin-type domain-containing protein</fullName>
    </recommendedName>
</protein>
<feature type="compositionally biased region" description="Low complexity" evidence="1">
    <location>
        <begin position="112"/>
        <end position="121"/>
    </location>
</feature>
<feature type="region of interest" description="Disordered" evidence="1">
    <location>
        <begin position="30"/>
        <end position="55"/>
    </location>
</feature>
<accession>A0AAD2FM93</accession>
<evidence type="ECO:0000313" key="2">
    <source>
        <dbReference type="EMBL" id="CAJ1945175.1"/>
    </source>
</evidence>
<feature type="compositionally biased region" description="Polar residues" evidence="1">
    <location>
        <begin position="133"/>
        <end position="148"/>
    </location>
</feature>
<feature type="compositionally biased region" description="Low complexity" evidence="1">
    <location>
        <begin position="199"/>
        <end position="214"/>
    </location>
</feature>
<feature type="compositionally biased region" description="Polar residues" evidence="1">
    <location>
        <begin position="9"/>
        <end position="20"/>
    </location>
</feature>